<evidence type="ECO:0000313" key="6">
    <source>
        <dbReference type="Proteomes" id="UP000265140"/>
    </source>
</evidence>
<evidence type="ECO:0000313" key="5">
    <source>
        <dbReference type="Ensembl" id="ENSELUP00000022178.3"/>
    </source>
</evidence>
<name>A0A3P8Z157_ESOLU</name>
<dbReference type="FunFam" id="3.40.50.11210:FF:000003">
    <property type="entry name" value="RAP1 GTPase activating protein 2"/>
    <property type="match status" value="1"/>
</dbReference>
<dbReference type="GO" id="GO:0051056">
    <property type="term" value="P:regulation of small GTPase mediated signal transduction"/>
    <property type="evidence" value="ECO:0007669"/>
    <property type="project" value="InterPro"/>
</dbReference>
<dbReference type="Pfam" id="PF02145">
    <property type="entry name" value="Rap_GAP"/>
    <property type="match status" value="1"/>
</dbReference>
<reference evidence="5" key="3">
    <citation type="submission" date="2025-08" db="UniProtKB">
        <authorList>
            <consortium name="Ensembl"/>
        </authorList>
    </citation>
    <scope>IDENTIFICATION</scope>
</reference>
<reference evidence="5" key="4">
    <citation type="submission" date="2025-09" db="UniProtKB">
        <authorList>
            <consortium name="Ensembl"/>
        </authorList>
    </citation>
    <scope>IDENTIFICATION</scope>
</reference>
<dbReference type="GO" id="GO:0005096">
    <property type="term" value="F:GTPase activator activity"/>
    <property type="evidence" value="ECO:0007669"/>
    <property type="project" value="UniProtKB-KW"/>
</dbReference>
<keyword evidence="1" id="KW-0343">GTPase activation</keyword>
<feature type="compositionally biased region" description="Acidic residues" evidence="3">
    <location>
        <begin position="596"/>
        <end position="608"/>
    </location>
</feature>
<feature type="region of interest" description="Disordered" evidence="3">
    <location>
        <begin position="636"/>
        <end position="655"/>
    </location>
</feature>
<proteinExistence type="predicted"/>
<dbReference type="GeneTree" id="ENSGT00940000156138"/>
<dbReference type="SUPFAM" id="SSF111347">
    <property type="entry name" value="Rap/Ran-GAP"/>
    <property type="match status" value="1"/>
</dbReference>
<organism evidence="5 6">
    <name type="scientific">Esox lucius</name>
    <name type="common">Northern pike</name>
    <dbReference type="NCBI Taxonomy" id="8010"/>
    <lineage>
        <taxon>Eukaryota</taxon>
        <taxon>Metazoa</taxon>
        <taxon>Chordata</taxon>
        <taxon>Craniata</taxon>
        <taxon>Vertebrata</taxon>
        <taxon>Euteleostomi</taxon>
        <taxon>Actinopterygii</taxon>
        <taxon>Neopterygii</taxon>
        <taxon>Teleostei</taxon>
        <taxon>Protacanthopterygii</taxon>
        <taxon>Esociformes</taxon>
        <taxon>Esocidae</taxon>
        <taxon>Esox</taxon>
    </lineage>
</organism>
<dbReference type="PROSITE" id="PS50085">
    <property type="entry name" value="RAPGAP"/>
    <property type="match status" value="1"/>
</dbReference>
<accession>A0A3P8Z157</accession>
<reference evidence="6" key="1">
    <citation type="journal article" date="2014" name="PLoS ONE">
        <title>The genome and linkage map of the northern pike (Esox lucius): conserved synteny revealed between the salmonid sister group and the Neoteleostei.</title>
        <authorList>
            <person name="Rondeau E.B."/>
            <person name="Minkley D.R."/>
            <person name="Leong J.S."/>
            <person name="Messmer A.M."/>
            <person name="Jantzen J.R."/>
            <person name="von Schalburg K.R."/>
            <person name="Lemon C."/>
            <person name="Bird N.H."/>
            <person name="Koop B.F."/>
        </authorList>
    </citation>
    <scope>NUCLEOTIDE SEQUENCE</scope>
</reference>
<dbReference type="Pfam" id="PF21022">
    <property type="entry name" value="Rap-GAP_dimer"/>
    <property type="match status" value="1"/>
</dbReference>
<feature type="compositionally biased region" description="Low complexity" evidence="3">
    <location>
        <begin position="583"/>
        <end position="593"/>
    </location>
</feature>
<reference evidence="5" key="2">
    <citation type="submission" date="2020-02" db="EMBL/GenBank/DDBJ databases">
        <title>Esox lucius (northern pike) genome, fEsoLuc1, primary haplotype.</title>
        <authorList>
            <person name="Myers G."/>
            <person name="Karagic N."/>
            <person name="Meyer A."/>
            <person name="Pippel M."/>
            <person name="Reichard M."/>
            <person name="Winkler S."/>
            <person name="Tracey A."/>
            <person name="Sims Y."/>
            <person name="Howe K."/>
            <person name="Rhie A."/>
            <person name="Formenti G."/>
            <person name="Durbin R."/>
            <person name="Fedrigo O."/>
            <person name="Jarvis E.D."/>
        </authorList>
    </citation>
    <scope>NUCLEOTIDE SEQUENCE [LARGE SCALE GENOMIC DNA]</scope>
</reference>
<feature type="domain" description="Rap-GAP" evidence="4">
    <location>
        <begin position="185"/>
        <end position="401"/>
    </location>
</feature>
<dbReference type="PANTHER" id="PTHR15711">
    <property type="entry name" value="RAP GTPASE-ACTIVATING PROTEIN"/>
    <property type="match status" value="1"/>
</dbReference>
<dbReference type="Ensembl" id="ENSELUT00000042156.3">
    <property type="protein sequence ID" value="ENSELUP00000022178.3"/>
    <property type="gene ID" value="ENSELUG00000021235.3"/>
</dbReference>
<feature type="compositionally biased region" description="Low complexity" evidence="3">
    <location>
        <begin position="636"/>
        <end position="647"/>
    </location>
</feature>
<dbReference type="InterPro" id="IPR000331">
    <property type="entry name" value="Rap/Ran_GAP_dom"/>
</dbReference>
<dbReference type="PANTHER" id="PTHR15711:SF3">
    <property type="entry name" value="RAP1 GTPASE-ACTIVATING PROTEIN 1"/>
    <property type="match status" value="1"/>
</dbReference>
<keyword evidence="6" id="KW-1185">Reference proteome</keyword>
<dbReference type="AlphaFoldDB" id="A0A3P8Z157"/>
<evidence type="ECO:0000256" key="1">
    <source>
        <dbReference type="ARBA" id="ARBA00022468"/>
    </source>
</evidence>
<dbReference type="Gene3D" id="6.10.140.210">
    <property type="match status" value="1"/>
</dbReference>
<dbReference type="InterPro" id="IPR035974">
    <property type="entry name" value="Rap/Ran-GAP_sf"/>
</dbReference>
<dbReference type="Proteomes" id="UP000265140">
    <property type="component" value="Chromosome 12"/>
</dbReference>
<feature type="region of interest" description="Disordered" evidence="3">
    <location>
        <begin position="415"/>
        <end position="471"/>
    </location>
</feature>
<protein>
    <recommendedName>
        <fullName evidence="4">Rap-GAP domain-containing protein</fullName>
    </recommendedName>
</protein>
<gene>
    <name evidence="5" type="primary">RAP1GAP</name>
</gene>
<feature type="compositionally biased region" description="Polar residues" evidence="3">
    <location>
        <begin position="435"/>
        <end position="460"/>
    </location>
</feature>
<dbReference type="Gene3D" id="3.40.50.11210">
    <property type="entry name" value="Rap/Ran-GAP"/>
    <property type="match status" value="1"/>
</dbReference>
<sequence length="687" mass="76507">DTFPHVLLYSIMDEQRCTFPPPLKTEEDYIPYPSVHEVLERKGGFPLILLPQFGGYWIEGNNHELSDGTDLDQIQPLSPTTRNKLESNSTAKIYRKHFLGKEHFNYYSVDGALGHLVFSLKYDVIGDQEHLRLMLRTKMKTYHDVIPISCLTEFPNVVQMAKLVCEEVNVDRFYPVLYPKASRLLVTFDEHVISNNFKFGIIYQKFGQTSEEELFGNSDESPAFVEFLEFLGQKVELHDFKGFRGGLDVTHGQTGTESVYHNYRNKEVMFHVSTKLPYTEGDSQQLQRKRHIGNDIVAIVFQEESTPFVPDMIASNFLHAYVVVQVANACTDNVLYKVSVTARDDVPFFGPPLPDPAVFRKGPEFQEFLFTKLINAEYACCKAEKFAKLEERTRSALLETLYEELHINSQAMMGLGGDEDKMENGSGGGGDPAQRVSSPRLSLKTHTVSSSISGNFNHNPPESPKFPGISLLVPGKSPSKYGRRGSAIGIGTIEESLIIPGKSPTRKKSGPFSSRRSSAIGIENIQEVHEKIRECSSGTQKTPDSGHVSQDPKSENSSNQSSPEVATTKNIAPSIPEGHDLSRSSSNASSFASVVEENETEATEDYDTGMESLSSAGTPHKRDSLTYSTWLEDSMSSTTSTTSRCSSPGDWRGHGVGGGGVWSEIRIKLDRPQDHQSSSVRCHLYWL</sequence>
<evidence type="ECO:0000256" key="2">
    <source>
        <dbReference type="ARBA" id="ARBA00057316"/>
    </source>
</evidence>
<feature type="compositionally biased region" description="Polar residues" evidence="3">
    <location>
        <begin position="555"/>
        <end position="571"/>
    </location>
</feature>
<dbReference type="InterPro" id="IPR050989">
    <property type="entry name" value="Rap1_Ran_GAP"/>
</dbReference>
<evidence type="ECO:0000256" key="3">
    <source>
        <dbReference type="SAM" id="MobiDB-lite"/>
    </source>
</evidence>
<dbReference type="GO" id="GO:0005737">
    <property type="term" value="C:cytoplasm"/>
    <property type="evidence" value="ECO:0007669"/>
    <property type="project" value="TreeGrafter"/>
</dbReference>
<feature type="region of interest" description="Disordered" evidence="3">
    <location>
        <begin position="499"/>
        <end position="622"/>
    </location>
</feature>
<comment type="function">
    <text evidence="2">GTPase activator for the nuclear Ras-related regulatory protein RAP-1A (KREV-1), converting it to the putatively inactive GDP-bound state.</text>
</comment>
<evidence type="ECO:0000259" key="4">
    <source>
        <dbReference type="PROSITE" id="PS50085"/>
    </source>
</evidence>
<dbReference type="Bgee" id="ENSELUG00000021235">
    <property type="expression patterns" value="Expressed in brain and 13 other cell types or tissues"/>
</dbReference>